<reference evidence="3 4" key="1">
    <citation type="submission" date="2023-10" db="EMBL/GenBank/DDBJ databases">
        <title>Xenorhabdus taiwanensis sp. nov., a symbiotic bacterium associated with the entomopathogenic nematode Steinernema taiwanensis.</title>
        <authorList>
            <person name="Tseng C.T."/>
            <person name="Shu H.Y."/>
            <person name="Chen M.H."/>
            <person name="Fang Y.J."/>
            <person name="Wu T.L."/>
            <person name="Lin Y.C."/>
            <person name="Huang C.J."/>
        </authorList>
    </citation>
    <scope>NUCLEOTIDE SEQUENCE [LARGE SCALE GENOMIC DNA]</scope>
    <source>
        <strain evidence="3 4">TCT-1</strain>
    </source>
</reference>
<dbReference type="InterPro" id="IPR006497">
    <property type="entry name" value="Phage_lambda_VrpO_N"/>
</dbReference>
<organism evidence="3 4">
    <name type="scientific">Xenorhabdus taiwanensis</name>
    <dbReference type="NCBI Taxonomy" id="3085177"/>
    <lineage>
        <taxon>Bacteria</taxon>
        <taxon>Pseudomonadati</taxon>
        <taxon>Pseudomonadota</taxon>
        <taxon>Gammaproteobacteria</taxon>
        <taxon>Enterobacterales</taxon>
        <taxon>Morganellaceae</taxon>
        <taxon>Xenorhabdus</taxon>
    </lineage>
</organism>
<proteinExistence type="predicted"/>
<feature type="region of interest" description="Disordered" evidence="1">
    <location>
        <begin position="121"/>
        <end position="182"/>
    </location>
</feature>
<evidence type="ECO:0000259" key="2">
    <source>
        <dbReference type="Pfam" id="PF04492"/>
    </source>
</evidence>
<dbReference type="InterPro" id="IPR036388">
    <property type="entry name" value="WH-like_DNA-bd_sf"/>
</dbReference>
<evidence type="ECO:0000256" key="1">
    <source>
        <dbReference type="SAM" id="MobiDB-lite"/>
    </source>
</evidence>
<dbReference type="NCBIfam" id="TIGR01610">
    <property type="entry name" value="phage_O_Nterm"/>
    <property type="match status" value="1"/>
</dbReference>
<dbReference type="Proteomes" id="UP001529514">
    <property type="component" value="Chromosome"/>
</dbReference>
<protein>
    <submittedName>
        <fullName evidence="3">Replication protein</fullName>
    </submittedName>
</protein>
<dbReference type="Gene3D" id="1.10.10.10">
    <property type="entry name" value="Winged helix-like DNA-binding domain superfamily/Winged helix DNA-binding domain"/>
    <property type="match status" value="1"/>
</dbReference>
<name>A0ABM8JYI5_9GAMM</name>
<dbReference type="RefSeq" id="WP_374051378.1">
    <property type="nucleotide sequence ID" value="NZ_AP028978.1"/>
</dbReference>
<gene>
    <name evidence="3" type="ORF">TCT1_26870</name>
</gene>
<feature type="compositionally biased region" description="Low complexity" evidence="1">
    <location>
        <begin position="147"/>
        <end position="161"/>
    </location>
</feature>
<feature type="domain" description="Bacteriophage lambda Replication protein O N-terminal" evidence="2">
    <location>
        <begin position="20"/>
        <end position="113"/>
    </location>
</feature>
<evidence type="ECO:0000313" key="4">
    <source>
        <dbReference type="Proteomes" id="UP001529514"/>
    </source>
</evidence>
<sequence>MSNVAYADFGAKNRQERPIVASIEDGYARLSNMLLEEYAGADLNKRHFKVLLAVLRLTYGWNKKMDRISDSQIAEIAKLPVKRCNEAKLELVRMNILIQQGNRFGPNKNVNEWVIPQNRGKSLKTGDSESLNLGDSYPPKQGDTKDIIPNTIKNNNTPLTPHEGNEDEVAKPKKRKPTPKINYDDYLNAYNEEVGDRLPHAVEANTKRQRALKKIIPKLATPNVNGWRAYVRAFMKMARPFYFGEGDRGWTADIDFLLRETTLTGVREGKFAGKDDE</sequence>
<dbReference type="EMBL" id="AP028978">
    <property type="protein sequence ID" value="BET97766.1"/>
    <property type="molecule type" value="Genomic_DNA"/>
</dbReference>
<evidence type="ECO:0000313" key="3">
    <source>
        <dbReference type="EMBL" id="BET97766.1"/>
    </source>
</evidence>
<dbReference type="Pfam" id="PF04492">
    <property type="entry name" value="Phage_rep_O"/>
    <property type="match status" value="1"/>
</dbReference>
<keyword evidence="4" id="KW-1185">Reference proteome</keyword>
<accession>A0ABM8JYI5</accession>